<dbReference type="Gene3D" id="3.20.20.70">
    <property type="entry name" value="Aldolase class I"/>
    <property type="match status" value="1"/>
</dbReference>
<dbReference type="Proteomes" id="UP000652477">
    <property type="component" value="Unassembled WGS sequence"/>
</dbReference>
<feature type="binding site" evidence="3">
    <location>
        <position position="132"/>
    </location>
    <ligand>
        <name>Zn(2+)</name>
        <dbReference type="ChEBI" id="CHEBI:29105"/>
        <label>2</label>
    </ligand>
</feature>
<dbReference type="GO" id="GO:0008270">
    <property type="term" value="F:zinc ion binding"/>
    <property type="evidence" value="ECO:0007669"/>
    <property type="project" value="InterPro"/>
</dbReference>
<accession>A0A923LHK6</accession>
<feature type="binding site" evidence="3">
    <location>
        <position position="102"/>
    </location>
    <ligand>
        <name>Zn(2+)</name>
        <dbReference type="ChEBI" id="CHEBI:29105"/>
        <label>2</label>
    </ligand>
</feature>
<gene>
    <name evidence="4" type="ORF">H8S37_08105</name>
</gene>
<feature type="binding site" evidence="3">
    <location>
        <position position="207"/>
    </location>
    <ligand>
        <name>Zn(2+)</name>
        <dbReference type="ChEBI" id="CHEBI:29105"/>
        <label>1</label>
        <note>catalytic</note>
    </ligand>
</feature>
<dbReference type="PANTHER" id="PTHR30304:SF0">
    <property type="entry name" value="D-TAGATOSE-1,6-BISPHOSPHATE ALDOLASE SUBUNIT GATY-RELATED"/>
    <property type="match status" value="1"/>
</dbReference>
<dbReference type="GO" id="GO:0016832">
    <property type="term" value="F:aldehyde-lyase activity"/>
    <property type="evidence" value="ECO:0007669"/>
    <property type="project" value="InterPro"/>
</dbReference>
<evidence type="ECO:0000256" key="1">
    <source>
        <dbReference type="PIRSR" id="PIRSR001359-1"/>
    </source>
</evidence>
<keyword evidence="3" id="KW-0862">Zinc</keyword>
<sequence>MYKNLVDLFKENERKGAVGAFNVHCFEMLPSMIKGAEELNVPVILQTSLGTAEYIGFEPLIAAVKALAETSSVSVALHMDHCKDIEALKKAINCGYSSVMYDGSSLPLEENIKNTKEVVEYAHAHGVSVEGEVGSIGGAEEGVVVAKDAAMYTRPEDALRFASETGVDALAVSIGTTHGQYKSKAKINYELLAELKVKLGDTGLVLHGGTGVSDEDMRRCVREGMKKINVGTELNKSYIEVVSRTFTAEDVTPLTSLRKLLGPANDRIKEIVKEKASLFKL</sequence>
<evidence type="ECO:0000256" key="2">
    <source>
        <dbReference type="PIRSR" id="PIRSR001359-2"/>
    </source>
</evidence>
<keyword evidence="3" id="KW-0479">Metal-binding</keyword>
<dbReference type="AlphaFoldDB" id="A0A923LHK6"/>
<feature type="binding site" evidence="3">
    <location>
        <position position="81"/>
    </location>
    <ligand>
        <name>Zn(2+)</name>
        <dbReference type="ChEBI" id="CHEBI:29105"/>
        <label>1</label>
        <note>catalytic</note>
    </ligand>
</feature>
<dbReference type="RefSeq" id="WP_186875469.1">
    <property type="nucleotide sequence ID" value="NZ_JACOPF010000001.1"/>
</dbReference>
<feature type="binding site" evidence="2">
    <location>
        <position position="179"/>
    </location>
    <ligand>
        <name>dihydroxyacetone phosphate</name>
        <dbReference type="ChEBI" id="CHEBI:57642"/>
    </ligand>
</feature>
<feature type="binding site" evidence="3">
    <location>
        <position position="178"/>
    </location>
    <ligand>
        <name>Zn(2+)</name>
        <dbReference type="ChEBI" id="CHEBI:29105"/>
        <label>1</label>
        <note>catalytic</note>
    </ligand>
</feature>
<dbReference type="EMBL" id="JACOPF010000001">
    <property type="protein sequence ID" value="MBC5688885.1"/>
    <property type="molecule type" value="Genomic_DNA"/>
</dbReference>
<dbReference type="InterPro" id="IPR050246">
    <property type="entry name" value="Class_II_FBP_aldolase"/>
</dbReference>
<comment type="caution">
    <text evidence="4">The sequence shown here is derived from an EMBL/GenBank/DDBJ whole genome shotgun (WGS) entry which is preliminary data.</text>
</comment>
<evidence type="ECO:0000256" key="3">
    <source>
        <dbReference type="PIRSR" id="PIRSR001359-3"/>
    </source>
</evidence>
<organism evidence="4 5">
    <name type="scientific">Mediterraneibacter hominis</name>
    <dbReference type="NCBI Taxonomy" id="2763054"/>
    <lineage>
        <taxon>Bacteria</taxon>
        <taxon>Bacillati</taxon>
        <taxon>Bacillota</taxon>
        <taxon>Clostridia</taxon>
        <taxon>Lachnospirales</taxon>
        <taxon>Lachnospiraceae</taxon>
        <taxon>Mediterraneibacter</taxon>
    </lineage>
</organism>
<dbReference type="NCBIfam" id="TIGR00167">
    <property type="entry name" value="cbbA"/>
    <property type="match status" value="1"/>
</dbReference>
<dbReference type="Pfam" id="PF01116">
    <property type="entry name" value="F_bP_aldolase"/>
    <property type="match status" value="1"/>
</dbReference>
<feature type="active site" description="Proton donor" evidence="1">
    <location>
        <position position="80"/>
    </location>
</feature>
<dbReference type="PIRSF" id="PIRSF001359">
    <property type="entry name" value="F_bP_aldolase_II"/>
    <property type="match status" value="1"/>
</dbReference>
<dbReference type="SUPFAM" id="SSF51569">
    <property type="entry name" value="Aldolase"/>
    <property type="match status" value="1"/>
</dbReference>
<dbReference type="InterPro" id="IPR000771">
    <property type="entry name" value="FBA_II"/>
</dbReference>
<dbReference type="GO" id="GO:0005975">
    <property type="term" value="P:carbohydrate metabolic process"/>
    <property type="evidence" value="ECO:0007669"/>
    <property type="project" value="InterPro"/>
</dbReference>
<reference evidence="4" key="1">
    <citation type="submission" date="2020-08" db="EMBL/GenBank/DDBJ databases">
        <title>Genome public.</title>
        <authorList>
            <person name="Liu C."/>
            <person name="Sun Q."/>
        </authorList>
    </citation>
    <scope>NUCLEOTIDE SEQUENCE</scope>
    <source>
        <strain evidence="4">NSJ-55</strain>
    </source>
</reference>
<dbReference type="CDD" id="cd00947">
    <property type="entry name" value="TBP_aldolase_IIB"/>
    <property type="match status" value="1"/>
</dbReference>
<protein>
    <submittedName>
        <fullName evidence="4">Class II fructose-bisphosphate aldolase</fullName>
    </submittedName>
</protein>
<feature type="binding site" evidence="2">
    <location>
        <begin position="229"/>
        <end position="232"/>
    </location>
    <ligand>
        <name>dihydroxyacetone phosphate</name>
        <dbReference type="ChEBI" id="CHEBI:57642"/>
    </ligand>
</feature>
<dbReference type="PROSITE" id="PS00806">
    <property type="entry name" value="ALDOLASE_CLASS_II_2"/>
    <property type="match status" value="1"/>
</dbReference>
<name>A0A923LHK6_9FIRM</name>
<evidence type="ECO:0000313" key="4">
    <source>
        <dbReference type="EMBL" id="MBC5688885.1"/>
    </source>
</evidence>
<dbReference type="InterPro" id="IPR013785">
    <property type="entry name" value="Aldolase_TIM"/>
</dbReference>
<feature type="binding site" evidence="2">
    <location>
        <begin position="208"/>
        <end position="210"/>
    </location>
    <ligand>
        <name>dihydroxyacetone phosphate</name>
        <dbReference type="ChEBI" id="CHEBI:57642"/>
    </ligand>
</feature>
<proteinExistence type="predicted"/>
<dbReference type="PANTHER" id="PTHR30304">
    <property type="entry name" value="D-TAGATOSE-1,6-BISPHOSPHATE ALDOLASE"/>
    <property type="match status" value="1"/>
</dbReference>
<keyword evidence="5" id="KW-1185">Reference proteome</keyword>
<comment type="cofactor">
    <cofactor evidence="3">
        <name>Zn(2+)</name>
        <dbReference type="ChEBI" id="CHEBI:29105"/>
    </cofactor>
    <text evidence="3">Binds 2 Zn(2+) ions per subunit. One is catalytic and the other provides a structural contribution.</text>
</comment>
<evidence type="ECO:0000313" key="5">
    <source>
        <dbReference type="Proteomes" id="UP000652477"/>
    </source>
</evidence>